<evidence type="ECO:0000256" key="7">
    <source>
        <dbReference type="ARBA" id="ARBA00022475"/>
    </source>
</evidence>
<dbReference type="InterPro" id="IPR001607">
    <property type="entry name" value="Znf_UBP"/>
</dbReference>
<dbReference type="SUPFAM" id="SSF74924">
    <property type="entry name" value="Cap-Gly domain"/>
    <property type="match status" value="1"/>
</dbReference>
<dbReference type="GO" id="GO:0016055">
    <property type="term" value="P:Wnt signaling pathway"/>
    <property type="evidence" value="ECO:0007669"/>
    <property type="project" value="UniProtKB-KW"/>
</dbReference>
<feature type="compositionally biased region" description="Polar residues" evidence="26">
    <location>
        <begin position="766"/>
        <end position="775"/>
    </location>
</feature>
<dbReference type="InterPro" id="IPR000938">
    <property type="entry name" value="CAP-Gly_domain"/>
</dbReference>
<comment type="catalytic activity">
    <reaction evidence="1">
        <text>Thiol-dependent hydrolysis of ester, thioester, amide, peptide and isopeptide bonds formed by the C-terminal Gly of ubiquitin (a 76-residue protein attached to proteins as an intracellular targeting signal).</text>
        <dbReference type="EC" id="3.4.19.12"/>
    </reaction>
</comment>
<dbReference type="SMART" id="SM01052">
    <property type="entry name" value="CAP_GLY"/>
    <property type="match status" value="1"/>
</dbReference>
<dbReference type="PROSITE" id="PS50235">
    <property type="entry name" value="USP_3"/>
    <property type="match status" value="1"/>
</dbReference>
<dbReference type="SUPFAM" id="SSF54001">
    <property type="entry name" value="Cysteine proteinases"/>
    <property type="match status" value="1"/>
</dbReference>
<evidence type="ECO:0000256" key="23">
    <source>
        <dbReference type="ARBA" id="ARBA00046580"/>
    </source>
</evidence>
<comment type="similarity">
    <text evidence="4">Belongs to the peptidase C19 family.</text>
</comment>
<evidence type="ECO:0000256" key="8">
    <source>
        <dbReference type="ARBA" id="ARBA00022553"/>
    </source>
</evidence>
<evidence type="ECO:0000256" key="26">
    <source>
        <dbReference type="SAM" id="MobiDB-lite"/>
    </source>
</evidence>
<evidence type="ECO:0000256" key="12">
    <source>
        <dbReference type="ARBA" id="ARBA00022723"/>
    </source>
</evidence>
<evidence type="ECO:0000256" key="13">
    <source>
        <dbReference type="ARBA" id="ARBA00022771"/>
    </source>
</evidence>
<dbReference type="PANTHER" id="PTHR21646">
    <property type="entry name" value="UBIQUITIN CARBOXYL-TERMINAL HYDROLASE"/>
    <property type="match status" value="1"/>
</dbReference>
<dbReference type="CDD" id="cd14297">
    <property type="entry name" value="UBA2_spUBP14_like"/>
    <property type="match status" value="2"/>
</dbReference>
<dbReference type="GO" id="GO:0016579">
    <property type="term" value="P:protein deubiquitination"/>
    <property type="evidence" value="ECO:0007669"/>
    <property type="project" value="InterPro"/>
</dbReference>
<dbReference type="InterPro" id="IPR041432">
    <property type="entry name" value="UBP13_Znf-UBP_var"/>
</dbReference>
<evidence type="ECO:0000256" key="24">
    <source>
        <dbReference type="PROSITE-ProRule" id="PRU00502"/>
    </source>
</evidence>
<feature type="domain" description="USP" evidence="28">
    <location>
        <begin position="1144"/>
        <end position="1662"/>
    </location>
</feature>
<dbReference type="OrthoDB" id="361536at2759"/>
<dbReference type="InterPro" id="IPR015940">
    <property type="entry name" value="UBA"/>
</dbReference>
<evidence type="ECO:0000259" key="27">
    <source>
        <dbReference type="PROSITE" id="PS50030"/>
    </source>
</evidence>
<evidence type="ECO:0000256" key="10">
    <source>
        <dbReference type="ARBA" id="ARBA00022670"/>
    </source>
</evidence>
<evidence type="ECO:0000259" key="29">
    <source>
        <dbReference type="PROSITE" id="PS50245"/>
    </source>
</evidence>
<protein>
    <recommendedName>
        <fullName evidence="6">Ubiquitin carboxyl-terminal hydrolase CYLD</fullName>
        <ecNumber evidence="5">3.4.19.12</ecNumber>
    </recommendedName>
    <alternativeName>
        <fullName evidence="20">Deubiquitinating enzyme CYLD</fullName>
    </alternativeName>
    <alternativeName>
        <fullName evidence="21">Ubiquitin thioesterase CYLD</fullName>
    </alternativeName>
    <alternativeName>
        <fullName evidence="22">Ubiquitin-specific-processing protease CYLD</fullName>
    </alternativeName>
</protein>
<keyword evidence="9" id="KW-0399">Innate immunity</keyword>
<feature type="coiled-coil region" evidence="25">
    <location>
        <begin position="414"/>
        <end position="448"/>
    </location>
</feature>
<evidence type="ECO:0000256" key="25">
    <source>
        <dbReference type="SAM" id="Coils"/>
    </source>
</evidence>
<comment type="caution">
    <text evidence="31">The sequence shown here is derived from an EMBL/GenBank/DDBJ whole genome shotgun (WGS) entry which is preliminary data.</text>
</comment>
<feature type="region of interest" description="Disordered" evidence="26">
    <location>
        <begin position="723"/>
        <end position="743"/>
    </location>
</feature>
<keyword evidence="12" id="KW-0479">Metal-binding</keyword>
<evidence type="ECO:0000256" key="20">
    <source>
        <dbReference type="ARBA" id="ARBA00030882"/>
    </source>
</evidence>
<dbReference type="PROSITE" id="PS50030">
    <property type="entry name" value="UBA"/>
    <property type="match status" value="3"/>
</dbReference>
<dbReference type="EC" id="3.4.19.12" evidence="5"/>
<dbReference type="GO" id="GO:0002376">
    <property type="term" value="P:immune system process"/>
    <property type="evidence" value="ECO:0007669"/>
    <property type="project" value="UniProtKB-KW"/>
</dbReference>
<evidence type="ECO:0000256" key="16">
    <source>
        <dbReference type="ARBA" id="ARBA00022843"/>
    </source>
</evidence>
<dbReference type="Gene3D" id="1.10.8.10">
    <property type="entry name" value="DNA helicase RuvA subunit, C-terminal domain"/>
    <property type="match status" value="3"/>
</dbReference>
<feature type="coiled-coil region" evidence="25">
    <location>
        <begin position="251"/>
        <end position="363"/>
    </location>
</feature>
<evidence type="ECO:0000256" key="14">
    <source>
        <dbReference type="ARBA" id="ARBA00022807"/>
    </source>
</evidence>
<dbReference type="Gene3D" id="1.20.5.1700">
    <property type="match status" value="1"/>
</dbReference>
<proteinExistence type="inferred from homology"/>
<feature type="domain" description="UBA" evidence="27">
    <location>
        <begin position="1415"/>
        <end position="1456"/>
    </location>
</feature>
<dbReference type="FunFam" id="3.30.40.10:FF:000587">
    <property type="entry name" value="Ubiquitin carboxyl-terminal hydrolase"/>
    <property type="match status" value="1"/>
</dbReference>
<dbReference type="PROSITE" id="PS50271">
    <property type="entry name" value="ZF_UBP"/>
    <property type="match status" value="2"/>
</dbReference>
<feature type="domain" description="UBA" evidence="27">
    <location>
        <begin position="1532"/>
        <end position="1575"/>
    </location>
</feature>
<feature type="compositionally biased region" description="Polar residues" evidence="26">
    <location>
        <begin position="170"/>
        <end position="181"/>
    </location>
</feature>
<evidence type="ECO:0000256" key="17">
    <source>
        <dbReference type="ARBA" id="ARBA00022859"/>
    </source>
</evidence>
<evidence type="ECO:0000313" key="32">
    <source>
        <dbReference type="Proteomes" id="UP000310189"/>
    </source>
</evidence>
<dbReference type="InterPro" id="IPR001394">
    <property type="entry name" value="Peptidase_C19_UCH"/>
</dbReference>
<dbReference type="SUPFAM" id="SSF57997">
    <property type="entry name" value="Tropomyosin"/>
    <property type="match status" value="1"/>
</dbReference>
<feature type="region of interest" description="Disordered" evidence="26">
    <location>
        <begin position="1572"/>
        <end position="1597"/>
    </location>
</feature>
<dbReference type="InterPro" id="IPR038765">
    <property type="entry name" value="Papain-like_cys_pep_sf"/>
</dbReference>
<name>A0A4T0FKR2_9BASI</name>
<evidence type="ECO:0000256" key="18">
    <source>
        <dbReference type="ARBA" id="ARBA00023136"/>
    </source>
</evidence>
<keyword evidence="11" id="KW-0879">Wnt signaling pathway</keyword>
<comment type="subcellular location">
    <subcellularLocation>
        <location evidence="3">Cell membrane</location>
        <topology evidence="3">Peripheral membrane protein</topology>
        <orientation evidence="3">Cytoplasmic side</orientation>
    </subcellularLocation>
    <subcellularLocation>
        <location evidence="2">Cytoplasm</location>
        <location evidence="2">Cytoskeleton</location>
        <location evidence="2">Cilium basal body</location>
    </subcellularLocation>
</comment>
<dbReference type="Gene3D" id="3.90.70.10">
    <property type="entry name" value="Cysteine proteinases"/>
    <property type="match status" value="2"/>
</dbReference>
<dbReference type="Proteomes" id="UP000310189">
    <property type="component" value="Unassembled WGS sequence"/>
</dbReference>
<feature type="domain" description="UBA" evidence="27">
    <location>
        <begin position="1477"/>
        <end position="1517"/>
    </location>
</feature>
<evidence type="ECO:0000256" key="5">
    <source>
        <dbReference type="ARBA" id="ARBA00012759"/>
    </source>
</evidence>
<dbReference type="InterPro" id="IPR028889">
    <property type="entry name" value="USP"/>
</dbReference>
<reference evidence="31 32" key="1">
    <citation type="submission" date="2019-03" db="EMBL/GenBank/DDBJ databases">
        <title>Sequencing 23 genomes of Wallemia ichthyophaga.</title>
        <authorList>
            <person name="Gostincar C."/>
        </authorList>
    </citation>
    <scope>NUCLEOTIDE SEQUENCE [LARGE SCALE GENOMIC DNA]</scope>
    <source>
        <strain evidence="31 32">EXF-5753</strain>
    </source>
</reference>
<evidence type="ECO:0000256" key="11">
    <source>
        <dbReference type="ARBA" id="ARBA00022687"/>
    </source>
</evidence>
<organism evidence="31 32">
    <name type="scientific">Wallemia hederae</name>
    <dbReference type="NCBI Taxonomy" id="1540922"/>
    <lineage>
        <taxon>Eukaryota</taxon>
        <taxon>Fungi</taxon>
        <taxon>Dikarya</taxon>
        <taxon>Basidiomycota</taxon>
        <taxon>Wallemiomycotina</taxon>
        <taxon>Wallemiomycetes</taxon>
        <taxon>Wallemiales</taxon>
        <taxon>Wallemiaceae</taxon>
        <taxon>Wallemia</taxon>
    </lineage>
</organism>
<dbReference type="Gene3D" id="3.30.40.10">
    <property type="entry name" value="Zinc/RING finger domain, C3HC4 (zinc finger)"/>
    <property type="match status" value="2"/>
</dbReference>
<accession>A0A4T0FKR2</accession>
<dbReference type="GO" id="GO:0005886">
    <property type="term" value="C:plasma membrane"/>
    <property type="evidence" value="ECO:0007669"/>
    <property type="project" value="UniProtKB-SubCell"/>
</dbReference>
<keyword evidence="17" id="KW-0391">Immunity</keyword>
<feature type="domain" description="UBP-type" evidence="30">
    <location>
        <begin position="843"/>
        <end position="948"/>
    </location>
</feature>
<feature type="domain" description="UBP-type" evidence="30">
    <location>
        <begin position="992"/>
        <end position="1102"/>
    </location>
</feature>
<dbReference type="SUPFAM" id="SSF46934">
    <property type="entry name" value="UBA-like"/>
    <property type="match status" value="1"/>
</dbReference>
<comment type="subunit">
    <text evidence="23">Interacts (via CAP-Gly domain) with IKBKG/NEMO (via proline-rich C-terminal region). Interacts with TRAF2 and TRIP. Interacts with PLK1, DVL1, DVL3, MAVS, TBK1, IKKE and RIGI. Interacts (via CAP-Gly domain) with microtubules. Interacts with HDAC6 and BCL3. Interacts with MAP3K7. Identified in a complex with TRAF6 and SQSTM1. Interacts with OPTN and SQSTM1. Interacts with CEP350. Interacts with RNF31; the interaction is indirect and is mediated via SPATA2. Interacts with SPATA2 (via the PUB domain); the interaction is direct and recruits CYLD to the LUBAC complex, thereby regulating TNF-alpha-induced necroptosis.</text>
</comment>
<evidence type="ECO:0000256" key="6">
    <source>
        <dbReference type="ARBA" id="ARBA00018699"/>
    </source>
</evidence>
<gene>
    <name evidence="31" type="ORF">E3P99_02347</name>
</gene>
<keyword evidence="14" id="KW-0378">Hydrolase</keyword>
<keyword evidence="16" id="KW-0832">Ubl conjugation</keyword>
<keyword evidence="19" id="KW-0966">Cell projection</keyword>
<keyword evidence="32" id="KW-1185">Reference proteome</keyword>
<dbReference type="Pfam" id="PF02148">
    <property type="entry name" value="zf-UBP"/>
    <property type="match status" value="1"/>
</dbReference>
<dbReference type="CDD" id="cd02658">
    <property type="entry name" value="Peptidase_C19B"/>
    <property type="match status" value="1"/>
</dbReference>
<dbReference type="FunFam" id="3.30.40.10:FF:000396">
    <property type="entry name" value="Ubiquitin carboxyl-terminal hydrolase"/>
    <property type="match status" value="1"/>
</dbReference>
<evidence type="ECO:0000259" key="30">
    <source>
        <dbReference type="PROSITE" id="PS50271"/>
    </source>
</evidence>
<keyword evidence="14" id="KW-0788">Thiol protease</keyword>
<feature type="compositionally biased region" description="Low complexity" evidence="26">
    <location>
        <begin position="95"/>
        <end position="106"/>
    </location>
</feature>
<evidence type="ECO:0000256" key="19">
    <source>
        <dbReference type="ARBA" id="ARBA00023273"/>
    </source>
</evidence>
<dbReference type="SMART" id="SM00165">
    <property type="entry name" value="UBA"/>
    <property type="match status" value="3"/>
</dbReference>
<evidence type="ECO:0000256" key="15">
    <source>
        <dbReference type="ARBA" id="ARBA00022833"/>
    </source>
</evidence>
<feature type="domain" description="CAP-Gly" evidence="29">
    <location>
        <begin position="30"/>
        <end position="75"/>
    </location>
</feature>
<keyword evidence="13 24" id="KW-0863">Zinc-finger</keyword>
<evidence type="ECO:0000313" key="31">
    <source>
        <dbReference type="EMBL" id="TIA88818.1"/>
    </source>
</evidence>
<evidence type="ECO:0000256" key="2">
    <source>
        <dbReference type="ARBA" id="ARBA00004120"/>
    </source>
</evidence>
<dbReference type="PROSITE" id="PS00973">
    <property type="entry name" value="USP_2"/>
    <property type="match status" value="1"/>
</dbReference>
<evidence type="ECO:0000256" key="21">
    <source>
        <dbReference type="ARBA" id="ARBA00031094"/>
    </source>
</evidence>
<keyword evidence="18" id="KW-0472">Membrane</keyword>
<dbReference type="InterPro" id="IPR036859">
    <property type="entry name" value="CAP-Gly_dom_sf"/>
</dbReference>
<keyword evidence="8" id="KW-0597">Phosphoprotein</keyword>
<feature type="region of interest" description="Disordered" evidence="26">
    <location>
        <begin position="88"/>
        <end position="203"/>
    </location>
</feature>
<feature type="compositionally biased region" description="Polar residues" evidence="26">
    <location>
        <begin position="152"/>
        <end position="163"/>
    </location>
</feature>
<dbReference type="GO" id="GO:0008270">
    <property type="term" value="F:zinc ion binding"/>
    <property type="evidence" value="ECO:0007669"/>
    <property type="project" value="UniProtKB-KW"/>
</dbReference>
<dbReference type="Gene3D" id="2.30.30.190">
    <property type="entry name" value="CAP Gly-rich-like domain"/>
    <property type="match status" value="1"/>
</dbReference>
<dbReference type="GO" id="GO:0004843">
    <property type="term" value="F:cysteine-type deubiquitinase activity"/>
    <property type="evidence" value="ECO:0007669"/>
    <property type="project" value="UniProtKB-EC"/>
</dbReference>
<feature type="compositionally biased region" description="Low complexity" evidence="26">
    <location>
        <begin position="226"/>
        <end position="246"/>
    </location>
</feature>
<dbReference type="InterPro" id="IPR013083">
    <property type="entry name" value="Znf_RING/FYVE/PHD"/>
</dbReference>
<keyword evidence="15" id="KW-0862">Zinc</keyword>
<dbReference type="PROSITE" id="PS00972">
    <property type="entry name" value="USP_1"/>
    <property type="match status" value="1"/>
</dbReference>
<dbReference type="SUPFAM" id="SSF57850">
    <property type="entry name" value="RING/U-box"/>
    <property type="match status" value="2"/>
</dbReference>
<dbReference type="PANTHER" id="PTHR21646:SF10">
    <property type="entry name" value="UBIQUITIN CARBOXYL-TERMINAL HYDROLASE 14"/>
    <property type="match status" value="1"/>
</dbReference>
<feature type="compositionally biased region" description="Low complexity" evidence="26">
    <location>
        <begin position="129"/>
        <end position="146"/>
    </location>
</feature>
<dbReference type="PROSITE" id="PS00845">
    <property type="entry name" value="CAP_GLY_1"/>
    <property type="match status" value="1"/>
</dbReference>
<feature type="region of interest" description="Disordered" evidence="26">
    <location>
        <begin position="621"/>
        <end position="650"/>
    </location>
</feature>
<evidence type="ECO:0000256" key="3">
    <source>
        <dbReference type="ARBA" id="ARBA00004413"/>
    </source>
</evidence>
<evidence type="ECO:0000256" key="9">
    <source>
        <dbReference type="ARBA" id="ARBA00022588"/>
    </source>
</evidence>
<feature type="region of interest" description="Disordered" evidence="26">
    <location>
        <begin position="765"/>
        <end position="785"/>
    </location>
</feature>
<evidence type="ECO:0000259" key="28">
    <source>
        <dbReference type="PROSITE" id="PS50235"/>
    </source>
</evidence>
<keyword evidence="25" id="KW-0175">Coiled coil</keyword>
<dbReference type="PROSITE" id="PS50245">
    <property type="entry name" value="CAP_GLY_2"/>
    <property type="match status" value="1"/>
</dbReference>
<dbReference type="Pfam" id="PF00627">
    <property type="entry name" value="UBA"/>
    <property type="match status" value="3"/>
</dbReference>
<dbReference type="InterPro" id="IPR018200">
    <property type="entry name" value="USP_CS"/>
</dbReference>
<dbReference type="GO" id="GO:0006508">
    <property type="term" value="P:proteolysis"/>
    <property type="evidence" value="ECO:0007669"/>
    <property type="project" value="UniProtKB-KW"/>
</dbReference>
<dbReference type="InterPro" id="IPR050185">
    <property type="entry name" value="Ub_carboxyl-term_hydrolase"/>
</dbReference>
<feature type="compositionally biased region" description="Acidic residues" evidence="26">
    <location>
        <begin position="1579"/>
        <end position="1591"/>
    </location>
</feature>
<feature type="compositionally biased region" description="Basic and acidic residues" evidence="26">
    <location>
        <begin position="621"/>
        <end position="634"/>
    </location>
</feature>
<keyword evidence="7" id="KW-1003">Cell membrane</keyword>
<dbReference type="Pfam" id="PF01302">
    <property type="entry name" value="CAP_GLY"/>
    <property type="match status" value="1"/>
</dbReference>
<evidence type="ECO:0000256" key="4">
    <source>
        <dbReference type="ARBA" id="ARBA00009085"/>
    </source>
</evidence>
<keyword evidence="10" id="KW-0645">Protease</keyword>
<dbReference type="EMBL" id="SPNW01000033">
    <property type="protein sequence ID" value="TIA88818.1"/>
    <property type="molecule type" value="Genomic_DNA"/>
</dbReference>
<feature type="region of interest" description="Disordered" evidence="26">
    <location>
        <begin position="216"/>
        <end position="247"/>
    </location>
</feature>
<dbReference type="InterPro" id="IPR009060">
    <property type="entry name" value="UBA-like_sf"/>
</dbReference>
<evidence type="ECO:0000256" key="22">
    <source>
        <dbReference type="ARBA" id="ARBA00032487"/>
    </source>
</evidence>
<dbReference type="Pfam" id="PF00443">
    <property type="entry name" value="UCH"/>
    <property type="match status" value="1"/>
</dbReference>
<sequence length="1662" mass="184909">MAEAQQPHYKLNSLVKIAQLNLQGYLKFQGKTHFKAGHWLGLELLPAHHGKGKNDGSIDGTRYFTCKPGNGIFIPLSKVSEVVQPTLRIPSTPRSSLGGSQSTQTTPRPRHSLSRLKSVDSMPPPSSPPTLTRTRLNSLSSNSTTTPHKRSSSVTSNRTPSRQSIDRPPSTVSQRTPSRQSLTHRKSYSRNLQPDDRATATANALSEELSSLKEKYAAQHSQLTELHSSQSDTSSQLQHTSSQLHDTATQLQEALQDISARESELQTCKQEHDQALSQLRDVHSQDIETHNATIAQLQSELDDLRMTLEHTQEELQKTSASKDEEIQTLKSALEDLDKKYAALATQKDDLEGLVTELRQAGQETIAMYEERFNATESRKFETDERIKTLETQYDALLAESRAPSSPNTTIRRQTTAAEIDNESLRQQLAHLQSKLSGCEEAYVELDRERETAIHESQKHTSKLQQDIKQLHSQLADVGKDLELSQSECTSSATRIQELEDALASTKELLESSRAHAETLQSDLENFENLKGGDAGKNDERIDELYKRLENEQQQHAEQVKELDRELQVLDERLKDSDSVIDVSKRECEFLRDELRRKAENESPSKTSNEVAALKNRVRELTSELDSARSDEQSRATDSLAPSNGVEAGQDVRTLQEQLKQSELRRKEIETKSHHDINELESLLEAKIFKEASVSLLLLSRLTSLKDDMERELVKLRAQLNIPHDSNLPKQSVPSSRSDVSDVSNKENAIDDYEDPLIAEFMRDAKQTTTSNSAKPPSTPKEAGSALAAASGLADVSSYGSVNGAQSKLFCDDCEEEGHTLDDLSKCVISISLFSTNNHLVKMALCPHVAANPTFTPPTISNTVYKDECTRCFDSQDSENGVDVCLHCFNGACESTHQHALKHAQSRDHPLALNIQRRPKQVDKPEPPLKKLAIEEEREQDHYDYSYRLRCLLCDQTYPTTSSSTIEAQIAAIIASDSQAHKSEVKAWEEELQECEHSQNVKASQVPRTQVKMDDAHCQSCELNENLWLCLTCGELGCGRAQFGGLKGNSHALEHFNQTGHAVAVKLGTITAEGHADIYCYACNEERLNPNLAADLSNFGIEIAQQVKTIKSLTELQLDQNSKFDFSMVGEDGAELTPMFGQWLTGLKNLGNSCYMNSTLQSLFSYPVIRQYFVELFDKTSGTDVDNAPQDLDMQLAKLADGLGSGRYSTKSLKGQFQDGIRPAMFKDLIGQGHPEFSTMRQQDSEEFLSYFLEVLRKKSKDTPKDIKNLFSFVAEQKLTCNECHKVRYRYDNHDNMSVNIPVREKGVGEDGKPIYEDVDAAECLSTLIQPESLDYSCPSCKKQVNATKWVTWKMETFPNALVLHTRKFHLVNWVPTKLDIAVNGVDGVDLTPLKTIGRQEGEIDLPDDEGLDEIQFDNDAMAGLVGMGFSENRAKRALINTDHSGVEAAAEWLFAHMEDEGLDDPVEVKKSSKAVEDVPAELLAMVTDMGFTQNQARKALKSTQNNVEMAVGWLFENPTDEGEGPPAAAAASNDAGGDDLIGVVTGMGFTPNQARKALKVSSNNVEAAVGWLFDNPTDPGEEEDTPMEEDDVKPGSADTPAQYRLKAFISHKGPSVHSGHYVAHVKHGDEWILFNDEKVVKESEINLNSLIGKGYVYFYEKV</sequence>
<dbReference type="Pfam" id="PF17807">
    <property type="entry name" value="zf-UBP_var"/>
    <property type="match status" value="1"/>
</dbReference>
<evidence type="ECO:0000256" key="1">
    <source>
        <dbReference type="ARBA" id="ARBA00000707"/>
    </source>
</evidence>
<feature type="compositionally biased region" description="Low complexity" evidence="26">
    <location>
        <begin position="731"/>
        <end position="742"/>
    </location>
</feature>
<dbReference type="SMART" id="SM00290">
    <property type="entry name" value="ZnF_UBP"/>
    <property type="match status" value="2"/>
</dbReference>